<dbReference type="EMBL" id="VTPC01001502">
    <property type="protein sequence ID" value="KAF2901771.1"/>
    <property type="molecule type" value="Genomic_DNA"/>
</dbReference>
<organism evidence="1 2">
    <name type="scientific">Ignelater luminosus</name>
    <name type="common">Cucubano</name>
    <name type="synonym">Pyrophorus luminosus</name>
    <dbReference type="NCBI Taxonomy" id="2038154"/>
    <lineage>
        <taxon>Eukaryota</taxon>
        <taxon>Metazoa</taxon>
        <taxon>Ecdysozoa</taxon>
        <taxon>Arthropoda</taxon>
        <taxon>Hexapoda</taxon>
        <taxon>Insecta</taxon>
        <taxon>Pterygota</taxon>
        <taxon>Neoptera</taxon>
        <taxon>Endopterygota</taxon>
        <taxon>Coleoptera</taxon>
        <taxon>Polyphaga</taxon>
        <taxon>Elateriformia</taxon>
        <taxon>Elateroidea</taxon>
        <taxon>Elateridae</taxon>
        <taxon>Agrypninae</taxon>
        <taxon>Pyrophorini</taxon>
        <taxon>Ignelater</taxon>
    </lineage>
</organism>
<evidence type="ECO:0000313" key="1">
    <source>
        <dbReference type="EMBL" id="KAF2901771.1"/>
    </source>
</evidence>
<dbReference type="AlphaFoldDB" id="A0A8K0GJL6"/>
<dbReference type="OrthoDB" id="10056483at2759"/>
<proteinExistence type="predicted"/>
<keyword evidence="2" id="KW-1185">Reference proteome</keyword>
<dbReference type="Proteomes" id="UP000801492">
    <property type="component" value="Unassembled WGS sequence"/>
</dbReference>
<sequence length="234" mass="27432">MTANREFQSDDRTKRLNGNLILYEAKAHLELLELVLTSLKASVNKSDDPLVPEDAHHPALRCTLEVIRRKQERARFNKIHNTIAETIFYYMNYSVSDNYLNEVIDTDQEIKSGFFDTLSVDNIIDEDITDAIRTLSNSRSLGPDNIPSYVVKGCANEYKEETGSELQKLEDEKLNWTLEERWNSFREALYKKTTKICAIRKTITPTKRTKWWNTEVRETVKEHSKIRKKNQRSW</sequence>
<evidence type="ECO:0000313" key="2">
    <source>
        <dbReference type="Proteomes" id="UP000801492"/>
    </source>
</evidence>
<comment type="caution">
    <text evidence="1">The sequence shown here is derived from an EMBL/GenBank/DDBJ whole genome shotgun (WGS) entry which is preliminary data.</text>
</comment>
<reference evidence="1" key="1">
    <citation type="submission" date="2019-08" db="EMBL/GenBank/DDBJ databases">
        <title>The genome of the North American firefly Photinus pyralis.</title>
        <authorList>
            <consortium name="Photinus pyralis genome working group"/>
            <person name="Fallon T.R."/>
            <person name="Sander Lower S.E."/>
            <person name="Weng J.-K."/>
        </authorList>
    </citation>
    <scope>NUCLEOTIDE SEQUENCE</scope>
    <source>
        <strain evidence="1">TRF0915ILg1</strain>
        <tissue evidence="1">Whole body</tissue>
    </source>
</reference>
<accession>A0A8K0GJL6</accession>
<name>A0A8K0GJL6_IGNLU</name>
<protein>
    <submittedName>
        <fullName evidence="1">Uncharacterized protein</fullName>
    </submittedName>
</protein>
<gene>
    <name evidence="1" type="ORF">ILUMI_04415</name>
</gene>